<keyword evidence="3" id="KW-0378">Hydrolase</keyword>
<dbReference type="PANTHER" id="PTHR43358:SF4">
    <property type="entry name" value="ALPHA_BETA HYDROLASE FOLD-1 DOMAIN-CONTAINING PROTEIN"/>
    <property type="match status" value="1"/>
</dbReference>
<dbReference type="SUPFAM" id="SSF53474">
    <property type="entry name" value="alpha/beta-Hydrolases"/>
    <property type="match status" value="1"/>
</dbReference>
<reference evidence="4" key="1">
    <citation type="journal article" date="2019" name="Int. J. Syst. Evol. Microbiol.">
        <title>The Global Catalogue of Microorganisms (GCM) 10K type strain sequencing project: providing services to taxonomists for standard genome sequencing and annotation.</title>
        <authorList>
            <consortium name="The Broad Institute Genomics Platform"/>
            <consortium name="The Broad Institute Genome Sequencing Center for Infectious Disease"/>
            <person name="Wu L."/>
            <person name="Ma J."/>
        </authorList>
    </citation>
    <scope>NUCLEOTIDE SEQUENCE [LARGE SCALE GENOMIC DNA]</scope>
    <source>
        <strain evidence="4">CCM 8903</strain>
    </source>
</reference>
<proteinExistence type="predicted"/>
<keyword evidence="4" id="KW-1185">Reference proteome</keyword>
<evidence type="ECO:0000313" key="3">
    <source>
        <dbReference type="EMBL" id="MFD1485057.1"/>
    </source>
</evidence>
<dbReference type="InterPro" id="IPR029058">
    <property type="entry name" value="AB_hydrolase_fold"/>
</dbReference>
<dbReference type="RefSeq" id="WP_125748569.1">
    <property type="nucleotide sequence ID" value="NZ_JBHTON010000019.1"/>
</dbReference>
<dbReference type="GO" id="GO:0016787">
    <property type="term" value="F:hydrolase activity"/>
    <property type="evidence" value="ECO:0007669"/>
    <property type="project" value="UniProtKB-KW"/>
</dbReference>
<feature type="chain" id="PRO_5046125991" evidence="1">
    <location>
        <begin position="23"/>
        <end position="315"/>
    </location>
</feature>
<protein>
    <submittedName>
        <fullName evidence="3">Alpha/beta hydrolase</fullName>
    </submittedName>
</protein>
<dbReference type="EMBL" id="JBHTON010000019">
    <property type="protein sequence ID" value="MFD1485057.1"/>
    <property type="molecule type" value="Genomic_DNA"/>
</dbReference>
<evidence type="ECO:0000259" key="2">
    <source>
        <dbReference type="Pfam" id="PF12146"/>
    </source>
</evidence>
<comment type="caution">
    <text evidence="3">The sequence shown here is derived from an EMBL/GenBank/DDBJ whole genome shotgun (WGS) entry which is preliminary data.</text>
</comment>
<dbReference type="PANTHER" id="PTHR43358">
    <property type="entry name" value="ALPHA/BETA-HYDROLASE"/>
    <property type="match status" value="1"/>
</dbReference>
<accession>A0ABW4E573</accession>
<keyword evidence="1" id="KW-0732">Signal</keyword>
<name>A0ABW4E573_9LACO</name>
<dbReference type="Proteomes" id="UP001597252">
    <property type="component" value="Unassembled WGS sequence"/>
</dbReference>
<dbReference type="Pfam" id="PF12146">
    <property type="entry name" value="Hydrolase_4"/>
    <property type="match status" value="1"/>
</dbReference>
<gene>
    <name evidence="3" type="ORF">ACFQ5J_07420</name>
</gene>
<evidence type="ECO:0000256" key="1">
    <source>
        <dbReference type="SAM" id="SignalP"/>
    </source>
</evidence>
<feature type="domain" description="Serine aminopeptidase S33" evidence="2">
    <location>
        <begin position="85"/>
        <end position="189"/>
    </location>
</feature>
<dbReference type="InterPro" id="IPR022742">
    <property type="entry name" value="Hydrolase_4"/>
</dbReference>
<sequence>MKKSRLFGATAPLLLTAGTLAAAEKLYTYAFKRINYVPDASDAMQKYATDYYRHVDWVASQRPAVWHLDTADDQHLAALWLEHPHSKQAVIIGHGYKGTGITMSNYAHMFYDLGFSVLLPDDRGHGQSDGTYISFGWLDRLDYLKWLQKMVHYLGTDCELLLFGTSMGGATVSLVAGEPTLPQQVKAIVEDCGYTSLDDELSYLIHELFHLPKRPLVPLASFINYRRLGFFISAVDVEAALHRNQRPLLVIHGQKDVYVPTWMGQQNFAASAGPKALWLVPNAIHAESYWVDPQAYRDHIAKFIQPYFSAMHASV</sequence>
<dbReference type="InterPro" id="IPR052920">
    <property type="entry name" value="DNA-binding_regulatory"/>
</dbReference>
<dbReference type="Gene3D" id="3.40.50.1820">
    <property type="entry name" value="alpha/beta hydrolase"/>
    <property type="match status" value="1"/>
</dbReference>
<evidence type="ECO:0000313" key="4">
    <source>
        <dbReference type="Proteomes" id="UP001597252"/>
    </source>
</evidence>
<organism evidence="3 4">
    <name type="scientific">Lacticaseibacillus baoqingensis</name>
    <dbReference type="NCBI Taxonomy" id="2486013"/>
    <lineage>
        <taxon>Bacteria</taxon>
        <taxon>Bacillati</taxon>
        <taxon>Bacillota</taxon>
        <taxon>Bacilli</taxon>
        <taxon>Lactobacillales</taxon>
        <taxon>Lactobacillaceae</taxon>
        <taxon>Lacticaseibacillus</taxon>
    </lineage>
</organism>
<feature type="signal peptide" evidence="1">
    <location>
        <begin position="1"/>
        <end position="22"/>
    </location>
</feature>